<gene>
    <name evidence="3" type="ORF">QBC37DRAFT_485835</name>
</gene>
<accession>A0AAN7B4L1</accession>
<protein>
    <recommendedName>
        <fullName evidence="2">Heterokaryon incompatibility domain-containing protein</fullName>
    </recommendedName>
</protein>
<evidence type="ECO:0000259" key="2">
    <source>
        <dbReference type="Pfam" id="PF06985"/>
    </source>
</evidence>
<dbReference type="Proteomes" id="UP001301769">
    <property type="component" value="Unassembled WGS sequence"/>
</dbReference>
<name>A0AAN7B4L1_9PEZI</name>
<comment type="caution">
    <text evidence="3">The sequence shown here is derived from an EMBL/GenBank/DDBJ whole genome shotgun (WGS) entry which is preliminary data.</text>
</comment>
<feature type="compositionally biased region" description="Acidic residues" evidence="1">
    <location>
        <begin position="129"/>
        <end position="139"/>
    </location>
</feature>
<evidence type="ECO:0000256" key="1">
    <source>
        <dbReference type="SAM" id="MobiDB-lite"/>
    </source>
</evidence>
<dbReference type="InterPro" id="IPR010730">
    <property type="entry name" value="HET"/>
</dbReference>
<reference evidence="3" key="1">
    <citation type="journal article" date="2023" name="Mol. Phylogenet. Evol.">
        <title>Genome-scale phylogeny and comparative genomics of the fungal order Sordariales.</title>
        <authorList>
            <person name="Hensen N."/>
            <person name="Bonometti L."/>
            <person name="Westerberg I."/>
            <person name="Brannstrom I.O."/>
            <person name="Guillou S."/>
            <person name="Cros-Aarteil S."/>
            <person name="Calhoun S."/>
            <person name="Haridas S."/>
            <person name="Kuo A."/>
            <person name="Mondo S."/>
            <person name="Pangilinan J."/>
            <person name="Riley R."/>
            <person name="LaButti K."/>
            <person name="Andreopoulos B."/>
            <person name="Lipzen A."/>
            <person name="Chen C."/>
            <person name="Yan M."/>
            <person name="Daum C."/>
            <person name="Ng V."/>
            <person name="Clum A."/>
            <person name="Steindorff A."/>
            <person name="Ohm R.A."/>
            <person name="Martin F."/>
            <person name="Silar P."/>
            <person name="Natvig D.O."/>
            <person name="Lalanne C."/>
            <person name="Gautier V."/>
            <person name="Ament-Velasquez S.L."/>
            <person name="Kruys A."/>
            <person name="Hutchinson M.I."/>
            <person name="Powell A.J."/>
            <person name="Barry K."/>
            <person name="Miller A.N."/>
            <person name="Grigoriev I.V."/>
            <person name="Debuchy R."/>
            <person name="Gladieux P."/>
            <person name="Hiltunen Thoren M."/>
            <person name="Johannesson H."/>
        </authorList>
    </citation>
    <scope>NUCLEOTIDE SEQUENCE</scope>
    <source>
        <strain evidence="3">PSN293</strain>
    </source>
</reference>
<dbReference type="PANTHER" id="PTHR24148:SF64">
    <property type="entry name" value="HETEROKARYON INCOMPATIBILITY DOMAIN-CONTAINING PROTEIN"/>
    <property type="match status" value="1"/>
</dbReference>
<dbReference type="PANTHER" id="PTHR24148">
    <property type="entry name" value="ANKYRIN REPEAT DOMAIN-CONTAINING PROTEIN 39 HOMOLOG-RELATED"/>
    <property type="match status" value="1"/>
</dbReference>
<sequence length="654" mass="74677">MDDPYTRLYNRHPLVPTRHDIRLLYITPGDRDEPMHCTLQVKSLDESPEFEALSYVWGDEFDTVPIAAEDVTLDVTLNLYSALRALRPRPGNSRRPFWVDAYSVRAGFPHIPGDAALEASWREESVDSERDDDSGSDDDNFVSTFAPLVTSGAKTLGFLEEVQAVDGLTAFKEFFILTTVLQAFLTAEDGGQNVCKNVYWRRIWTFQEYELPAAVPLCRYGEISIRWEKLEISIAWKIQVYVIQSIERLCPKLPSVVEALPTPEMKDLANGILKNMGFEDAITKCLIRESEWIPAWVLLKRRTKRRQIISTLFWTTHDCEYSDPRDKVYALYGLLPTLATAHPPDYNRDPSIVIVEALAFDVNRHSKMFYLGLSDMPLQLRRLASDRPQQFPSWMPAVSARSETPLLDGTLTLTLRWLPVRKGEVSGLFQSRAEDQEGRTIKPSIIADQHILKSPVIRLRGTTKKIVTFGETLEEIQSQLVSLVDSLLKMQLFTSLPNLPARLIRCMSSYHMTEATNDFLVSQIDSIISNRQNSETALAVDLGLFLDEEPRVRYLLELRLQEEVREELQHKTVFIIDERMLGFGMDIRDGDTICIIPTVRLPFAICKEREDPEHGTIWNMVGAVYIDGLMENEGLDRVVVEELLNTALEMLTFQ</sequence>
<evidence type="ECO:0000313" key="4">
    <source>
        <dbReference type="Proteomes" id="UP001301769"/>
    </source>
</evidence>
<dbReference type="Pfam" id="PF06985">
    <property type="entry name" value="HET"/>
    <property type="match status" value="1"/>
</dbReference>
<organism evidence="3 4">
    <name type="scientific">Rhypophila decipiens</name>
    <dbReference type="NCBI Taxonomy" id="261697"/>
    <lineage>
        <taxon>Eukaryota</taxon>
        <taxon>Fungi</taxon>
        <taxon>Dikarya</taxon>
        <taxon>Ascomycota</taxon>
        <taxon>Pezizomycotina</taxon>
        <taxon>Sordariomycetes</taxon>
        <taxon>Sordariomycetidae</taxon>
        <taxon>Sordariales</taxon>
        <taxon>Naviculisporaceae</taxon>
        <taxon>Rhypophila</taxon>
    </lineage>
</organism>
<dbReference type="AlphaFoldDB" id="A0AAN7B4L1"/>
<reference evidence="3" key="2">
    <citation type="submission" date="2023-05" db="EMBL/GenBank/DDBJ databases">
        <authorList>
            <consortium name="Lawrence Berkeley National Laboratory"/>
            <person name="Steindorff A."/>
            <person name="Hensen N."/>
            <person name="Bonometti L."/>
            <person name="Westerberg I."/>
            <person name="Brannstrom I.O."/>
            <person name="Guillou S."/>
            <person name="Cros-Aarteil S."/>
            <person name="Calhoun S."/>
            <person name="Haridas S."/>
            <person name="Kuo A."/>
            <person name="Mondo S."/>
            <person name="Pangilinan J."/>
            <person name="Riley R."/>
            <person name="Labutti K."/>
            <person name="Andreopoulos B."/>
            <person name="Lipzen A."/>
            <person name="Chen C."/>
            <person name="Yanf M."/>
            <person name="Daum C."/>
            <person name="Ng V."/>
            <person name="Clum A."/>
            <person name="Ohm R."/>
            <person name="Martin F."/>
            <person name="Silar P."/>
            <person name="Natvig D."/>
            <person name="Lalanne C."/>
            <person name="Gautier V."/>
            <person name="Ament-Velasquez S.L."/>
            <person name="Kruys A."/>
            <person name="Hutchinson M.I."/>
            <person name="Powell A.J."/>
            <person name="Barry K."/>
            <person name="Miller A.N."/>
            <person name="Grigoriev I.V."/>
            <person name="Debuchy R."/>
            <person name="Gladieux P."/>
            <person name="Thoren M.H."/>
            <person name="Johannesson H."/>
        </authorList>
    </citation>
    <scope>NUCLEOTIDE SEQUENCE</scope>
    <source>
        <strain evidence="3">PSN293</strain>
    </source>
</reference>
<evidence type="ECO:0000313" key="3">
    <source>
        <dbReference type="EMBL" id="KAK4209797.1"/>
    </source>
</evidence>
<keyword evidence="4" id="KW-1185">Reference proteome</keyword>
<proteinExistence type="predicted"/>
<dbReference type="EMBL" id="MU858193">
    <property type="protein sequence ID" value="KAK4209797.1"/>
    <property type="molecule type" value="Genomic_DNA"/>
</dbReference>
<feature type="domain" description="Heterokaryon incompatibility" evidence="2">
    <location>
        <begin position="50"/>
        <end position="104"/>
    </location>
</feature>
<dbReference type="InterPro" id="IPR052895">
    <property type="entry name" value="HetReg/Transcr_Mod"/>
</dbReference>
<feature type="region of interest" description="Disordered" evidence="1">
    <location>
        <begin position="120"/>
        <end position="139"/>
    </location>
</feature>